<name>A0A9X1L9K9_9PROT</name>
<gene>
    <name evidence="1" type="ORF">LHA35_01940</name>
</gene>
<dbReference type="RefSeq" id="WP_226603786.1">
    <property type="nucleotide sequence ID" value="NZ_JAJAQI010000002.1"/>
</dbReference>
<evidence type="ECO:0000313" key="1">
    <source>
        <dbReference type="EMBL" id="MCB4820492.1"/>
    </source>
</evidence>
<dbReference type="Proteomes" id="UP001139311">
    <property type="component" value="Unassembled WGS sequence"/>
</dbReference>
<sequence>MPDEMELDFQSALRVAGIAIPEDRYAIMLEAYRSYRAMAAVLDEPTPYEDEPAAALHPARSPSR</sequence>
<dbReference type="AlphaFoldDB" id="A0A9X1L9K9"/>
<proteinExistence type="predicted"/>
<evidence type="ECO:0000313" key="2">
    <source>
        <dbReference type="Proteomes" id="UP001139311"/>
    </source>
</evidence>
<organism evidence="1 2">
    <name type="scientific">Roseicella aerolata</name>
    <dbReference type="NCBI Taxonomy" id="2883479"/>
    <lineage>
        <taxon>Bacteria</taxon>
        <taxon>Pseudomonadati</taxon>
        <taxon>Pseudomonadota</taxon>
        <taxon>Alphaproteobacteria</taxon>
        <taxon>Acetobacterales</taxon>
        <taxon>Roseomonadaceae</taxon>
        <taxon>Roseicella</taxon>
    </lineage>
</organism>
<keyword evidence="2" id="KW-1185">Reference proteome</keyword>
<protein>
    <submittedName>
        <fullName evidence="1">Uncharacterized protein</fullName>
    </submittedName>
</protein>
<accession>A0A9X1L9K9</accession>
<reference evidence="1" key="1">
    <citation type="submission" date="2021-10" db="EMBL/GenBank/DDBJ databases">
        <title>Roseicella aerolatum sp. nov., isolated from aerosols of e-waste dismantling site.</title>
        <authorList>
            <person name="Qin T."/>
        </authorList>
    </citation>
    <scope>NUCLEOTIDE SEQUENCE</scope>
    <source>
        <strain evidence="1">GB24</strain>
    </source>
</reference>
<comment type="caution">
    <text evidence="1">The sequence shown here is derived from an EMBL/GenBank/DDBJ whole genome shotgun (WGS) entry which is preliminary data.</text>
</comment>
<dbReference type="EMBL" id="JAJAQI010000002">
    <property type="protein sequence ID" value="MCB4820492.1"/>
    <property type="molecule type" value="Genomic_DNA"/>
</dbReference>